<accession>A0A382KD93</accession>
<reference evidence="10" key="1">
    <citation type="submission" date="2018-05" db="EMBL/GenBank/DDBJ databases">
        <authorList>
            <person name="Lanie J.A."/>
            <person name="Ng W.-L."/>
            <person name="Kazmierczak K.M."/>
            <person name="Andrzejewski T.M."/>
            <person name="Davidsen T.M."/>
            <person name="Wayne K.J."/>
            <person name="Tettelin H."/>
            <person name="Glass J.I."/>
            <person name="Rusch D."/>
            <person name="Podicherti R."/>
            <person name="Tsui H.-C.T."/>
            <person name="Winkler M.E."/>
        </authorList>
    </citation>
    <scope>NUCLEOTIDE SEQUENCE</scope>
</reference>
<dbReference type="InterPro" id="IPR050294">
    <property type="entry name" value="RnfB_subfamily"/>
</dbReference>
<dbReference type="EMBL" id="UINC01079497">
    <property type="protein sequence ID" value="SVC21555.1"/>
    <property type="molecule type" value="Genomic_DNA"/>
</dbReference>
<keyword evidence="4" id="KW-0004">4Fe-4S</keyword>
<dbReference type="PROSITE" id="PS00198">
    <property type="entry name" value="4FE4S_FER_1"/>
    <property type="match status" value="1"/>
</dbReference>
<name>A0A382KD93_9ZZZZ</name>
<evidence type="ECO:0000256" key="6">
    <source>
        <dbReference type="ARBA" id="ARBA00022982"/>
    </source>
</evidence>
<dbReference type="PRINTS" id="PR00354">
    <property type="entry name" value="7FE8SFRDOXIN"/>
</dbReference>
<keyword evidence="3" id="KW-0813">Transport</keyword>
<evidence type="ECO:0000256" key="1">
    <source>
        <dbReference type="ARBA" id="ARBA00001927"/>
    </source>
</evidence>
<protein>
    <recommendedName>
        <fullName evidence="9">4Fe-4S ferredoxin-type domain-containing protein</fullName>
    </recommendedName>
</protein>
<dbReference type="PROSITE" id="PS51379">
    <property type="entry name" value="4FE4S_FER_2"/>
    <property type="match status" value="2"/>
</dbReference>
<dbReference type="AlphaFoldDB" id="A0A382KD93"/>
<sequence length="139" mass="15182">VKTTHSLALNATTKAGYALRRRRGLVLRTRVSGLGQAVSVVTAVGVGQRRGLMAYSICEPCVGTKDTACVDVCPVDCIHPRKDEEEFEAETMLYIHPDECIDCGACVPACPVEAIFANDEVPDEWESFCETNANWFEGK</sequence>
<proteinExistence type="predicted"/>
<keyword evidence="7" id="KW-0408">Iron</keyword>
<organism evidence="10">
    <name type="scientific">marine metagenome</name>
    <dbReference type="NCBI Taxonomy" id="408172"/>
    <lineage>
        <taxon>unclassified sequences</taxon>
        <taxon>metagenomes</taxon>
        <taxon>ecological metagenomes</taxon>
    </lineage>
</organism>
<dbReference type="PANTHER" id="PTHR42859">
    <property type="entry name" value="OXIDOREDUCTASE"/>
    <property type="match status" value="1"/>
</dbReference>
<comment type="cofactor">
    <cofactor evidence="1">
        <name>[3Fe-4S] cluster</name>
        <dbReference type="ChEBI" id="CHEBI:21137"/>
    </cofactor>
</comment>
<keyword evidence="8" id="KW-0411">Iron-sulfur</keyword>
<evidence type="ECO:0000256" key="5">
    <source>
        <dbReference type="ARBA" id="ARBA00022723"/>
    </source>
</evidence>
<evidence type="ECO:0000256" key="4">
    <source>
        <dbReference type="ARBA" id="ARBA00022485"/>
    </source>
</evidence>
<comment type="cofactor">
    <cofactor evidence="2">
        <name>[4Fe-4S] cluster</name>
        <dbReference type="ChEBI" id="CHEBI:49883"/>
    </cofactor>
</comment>
<evidence type="ECO:0000259" key="9">
    <source>
        <dbReference type="PROSITE" id="PS51379"/>
    </source>
</evidence>
<feature type="domain" description="4Fe-4S ferredoxin-type" evidence="9">
    <location>
        <begin position="91"/>
        <end position="120"/>
    </location>
</feature>
<evidence type="ECO:0000256" key="7">
    <source>
        <dbReference type="ARBA" id="ARBA00023004"/>
    </source>
</evidence>
<dbReference type="InterPro" id="IPR017896">
    <property type="entry name" value="4Fe4S_Fe-S-bd"/>
</dbReference>
<evidence type="ECO:0000256" key="3">
    <source>
        <dbReference type="ARBA" id="ARBA00022448"/>
    </source>
</evidence>
<evidence type="ECO:0000313" key="10">
    <source>
        <dbReference type="EMBL" id="SVC21555.1"/>
    </source>
</evidence>
<feature type="domain" description="4Fe-4S ferredoxin-type" evidence="9">
    <location>
        <begin position="51"/>
        <end position="83"/>
    </location>
</feature>
<dbReference type="Pfam" id="PF12838">
    <property type="entry name" value="Fer4_7"/>
    <property type="match status" value="1"/>
</dbReference>
<gene>
    <name evidence="10" type="ORF">METZ01_LOCUS274409</name>
</gene>
<dbReference type="GO" id="GO:0009055">
    <property type="term" value="F:electron transfer activity"/>
    <property type="evidence" value="ECO:0007669"/>
    <property type="project" value="InterPro"/>
</dbReference>
<dbReference type="PANTHER" id="PTHR42859:SF2">
    <property type="entry name" value="FERREDOXIN"/>
    <property type="match status" value="1"/>
</dbReference>
<keyword evidence="6" id="KW-0249">Electron transport</keyword>
<evidence type="ECO:0000256" key="8">
    <source>
        <dbReference type="ARBA" id="ARBA00023014"/>
    </source>
</evidence>
<evidence type="ECO:0000256" key="2">
    <source>
        <dbReference type="ARBA" id="ARBA00001966"/>
    </source>
</evidence>
<dbReference type="GO" id="GO:0046872">
    <property type="term" value="F:metal ion binding"/>
    <property type="evidence" value="ECO:0007669"/>
    <property type="project" value="UniProtKB-KW"/>
</dbReference>
<dbReference type="GO" id="GO:0051539">
    <property type="term" value="F:4 iron, 4 sulfur cluster binding"/>
    <property type="evidence" value="ECO:0007669"/>
    <property type="project" value="UniProtKB-KW"/>
</dbReference>
<dbReference type="InterPro" id="IPR000813">
    <property type="entry name" value="7Fe_ferredoxin"/>
</dbReference>
<dbReference type="InterPro" id="IPR017900">
    <property type="entry name" value="4Fe4S_Fe_S_CS"/>
</dbReference>
<dbReference type="SUPFAM" id="SSF54862">
    <property type="entry name" value="4Fe-4S ferredoxins"/>
    <property type="match status" value="1"/>
</dbReference>
<feature type="non-terminal residue" evidence="10">
    <location>
        <position position="1"/>
    </location>
</feature>
<dbReference type="Gene3D" id="3.30.70.20">
    <property type="match status" value="1"/>
</dbReference>
<keyword evidence="5" id="KW-0479">Metal-binding</keyword>